<evidence type="ECO:0000313" key="3">
    <source>
        <dbReference type="Proteomes" id="UP000244336"/>
    </source>
</evidence>
<dbReference type="Gramene" id="PUZ75487">
    <property type="protein sequence ID" value="PUZ75487"/>
    <property type="gene ID" value="GQ55_1G173900"/>
</dbReference>
<name>A0A2T7F5X5_9POAL</name>
<protein>
    <submittedName>
        <fullName evidence="2">Uncharacterized protein</fullName>
    </submittedName>
</protein>
<feature type="region of interest" description="Disordered" evidence="1">
    <location>
        <begin position="1"/>
        <end position="57"/>
    </location>
</feature>
<keyword evidence="3" id="KW-1185">Reference proteome</keyword>
<dbReference type="AlphaFoldDB" id="A0A2T7F5X5"/>
<proteinExistence type="predicted"/>
<sequence>MEPQAPASLELGDSGGSACPRPQPRLPLSPSPPPPELPTGSPASSEEGGGGPSHSSSLFFPLVFPPFLPLRSSCSAGGHGRRPDPRGDGQFHSDGGRICAAGGRIYALPAVSGRSWWCQGGGGDGEYRCRPWLRAQRWLVRAFFTVLEVL</sequence>
<feature type="region of interest" description="Disordered" evidence="1">
    <location>
        <begin position="74"/>
        <end position="94"/>
    </location>
</feature>
<dbReference type="Proteomes" id="UP000244336">
    <property type="component" value="Chromosome 1"/>
</dbReference>
<reference evidence="2 3" key="1">
    <citation type="submission" date="2018-04" db="EMBL/GenBank/DDBJ databases">
        <title>WGS assembly of Panicum hallii var. hallii HAL2.</title>
        <authorList>
            <person name="Lovell J."/>
            <person name="Jenkins J."/>
            <person name="Lowry D."/>
            <person name="Mamidi S."/>
            <person name="Sreedasyam A."/>
            <person name="Weng X."/>
            <person name="Barry K."/>
            <person name="Bonette J."/>
            <person name="Campitelli B."/>
            <person name="Daum C."/>
            <person name="Gordon S."/>
            <person name="Gould B."/>
            <person name="Lipzen A."/>
            <person name="MacQueen A."/>
            <person name="Palacio-Mejia J."/>
            <person name="Plott C."/>
            <person name="Shakirov E."/>
            <person name="Shu S."/>
            <person name="Yoshinaga Y."/>
            <person name="Zane M."/>
            <person name="Rokhsar D."/>
            <person name="Grimwood J."/>
            <person name="Schmutz J."/>
            <person name="Juenger T."/>
        </authorList>
    </citation>
    <scope>NUCLEOTIDE SEQUENCE [LARGE SCALE GENOMIC DNA]</scope>
    <source>
        <strain evidence="3">cv. HAL2</strain>
    </source>
</reference>
<evidence type="ECO:0000256" key="1">
    <source>
        <dbReference type="SAM" id="MobiDB-lite"/>
    </source>
</evidence>
<feature type="compositionally biased region" description="Basic and acidic residues" evidence="1">
    <location>
        <begin position="81"/>
        <end position="94"/>
    </location>
</feature>
<organism evidence="2 3">
    <name type="scientific">Panicum hallii var. hallii</name>
    <dbReference type="NCBI Taxonomy" id="1504633"/>
    <lineage>
        <taxon>Eukaryota</taxon>
        <taxon>Viridiplantae</taxon>
        <taxon>Streptophyta</taxon>
        <taxon>Embryophyta</taxon>
        <taxon>Tracheophyta</taxon>
        <taxon>Spermatophyta</taxon>
        <taxon>Magnoliopsida</taxon>
        <taxon>Liliopsida</taxon>
        <taxon>Poales</taxon>
        <taxon>Poaceae</taxon>
        <taxon>PACMAD clade</taxon>
        <taxon>Panicoideae</taxon>
        <taxon>Panicodae</taxon>
        <taxon>Paniceae</taxon>
        <taxon>Panicinae</taxon>
        <taxon>Panicum</taxon>
        <taxon>Panicum sect. Panicum</taxon>
    </lineage>
</organism>
<gene>
    <name evidence="2" type="ORF">GQ55_1G173900</name>
</gene>
<dbReference type="EMBL" id="CM009749">
    <property type="protein sequence ID" value="PUZ75487.1"/>
    <property type="molecule type" value="Genomic_DNA"/>
</dbReference>
<evidence type="ECO:0000313" key="2">
    <source>
        <dbReference type="EMBL" id="PUZ75487.1"/>
    </source>
</evidence>
<accession>A0A2T7F5X5</accession>
<feature type="compositionally biased region" description="Pro residues" evidence="1">
    <location>
        <begin position="21"/>
        <end position="37"/>
    </location>
</feature>